<evidence type="ECO:0000313" key="10">
    <source>
        <dbReference type="Ensembl" id="ENSNFUP00015000889.1"/>
    </source>
</evidence>
<keyword evidence="7" id="KW-0131">Cell cycle</keyword>
<proteinExistence type="inferred from homology"/>
<name>A0A8C6K7Q7_NOTFU</name>
<dbReference type="InterPro" id="IPR025977">
    <property type="entry name" value="Cnd3_C"/>
</dbReference>
<dbReference type="Proteomes" id="UP000694548">
    <property type="component" value="Chromosome sgr02"/>
</dbReference>
<dbReference type="GO" id="GO:0000793">
    <property type="term" value="C:condensed chromosome"/>
    <property type="evidence" value="ECO:0007669"/>
    <property type="project" value="TreeGrafter"/>
</dbReference>
<evidence type="ECO:0000256" key="7">
    <source>
        <dbReference type="ARBA" id="ARBA00023306"/>
    </source>
</evidence>
<feature type="coiled-coil region" evidence="8">
    <location>
        <begin position="497"/>
        <end position="543"/>
    </location>
</feature>
<dbReference type="GO" id="GO:0005737">
    <property type="term" value="C:cytoplasm"/>
    <property type="evidence" value="ECO:0007669"/>
    <property type="project" value="TreeGrafter"/>
</dbReference>
<evidence type="ECO:0000256" key="6">
    <source>
        <dbReference type="ARBA" id="ARBA00023067"/>
    </source>
</evidence>
<accession>A0A8C6K7Q7</accession>
<dbReference type="PANTHER" id="PTHR14418:SF5">
    <property type="entry name" value="CONDENSIN COMPLEX SUBUNIT 3"/>
    <property type="match status" value="1"/>
</dbReference>
<dbReference type="PANTHER" id="PTHR14418">
    <property type="entry name" value="CONDENSIN COMPLEX SUBUNIT 3-RELATED"/>
    <property type="match status" value="1"/>
</dbReference>
<organism evidence="10 11">
    <name type="scientific">Nothobranchius furzeri</name>
    <name type="common">Turquoise killifish</name>
    <dbReference type="NCBI Taxonomy" id="105023"/>
    <lineage>
        <taxon>Eukaryota</taxon>
        <taxon>Metazoa</taxon>
        <taxon>Chordata</taxon>
        <taxon>Craniata</taxon>
        <taxon>Vertebrata</taxon>
        <taxon>Euteleostomi</taxon>
        <taxon>Actinopterygii</taxon>
        <taxon>Neopterygii</taxon>
        <taxon>Teleostei</taxon>
        <taxon>Neoteleostei</taxon>
        <taxon>Acanthomorphata</taxon>
        <taxon>Ovalentaria</taxon>
        <taxon>Atherinomorphae</taxon>
        <taxon>Cyprinodontiformes</taxon>
        <taxon>Nothobranchiidae</taxon>
        <taxon>Nothobranchius</taxon>
    </lineage>
</organism>
<evidence type="ECO:0000256" key="3">
    <source>
        <dbReference type="ARBA" id="ARBA00022454"/>
    </source>
</evidence>
<reference evidence="10" key="2">
    <citation type="submission" date="2025-08" db="UniProtKB">
        <authorList>
            <consortium name="Ensembl"/>
        </authorList>
    </citation>
    <scope>IDENTIFICATION</scope>
</reference>
<keyword evidence="8" id="KW-0175">Coiled coil</keyword>
<dbReference type="Pfam" id="PF12719">
    <property type="entry name" value="Cnd3"/>
    <property type="match status" value="1"/>
</dbReference>
<dbReference type="GO" id="GO:0007076">
    <property type="term" value="P:mitotic chromosome condensation"/>
    <property type="evidence" value="ECO:0007669"/>
    <property type="project" value="InterPro"/>
</dbReference>
<evidence type="ECO:0000256" key="2">
    <source>
        <dbReference type="ARBA" id="ARBA00006533"/>
    </source>
</evidence>
<feature type="domain" description="Nuclear condensin complex subunit 3 C-terminal" evidence="9">
    <location>
        <begin position="562"/>
        <end position="739"/>
    </location>
</feature>
<protein>
    <submittedName>
        <fullName evidence="10">Non-SMC condensin I complex, subunit G</fullName>
    </submittedName>
</protein>
<reference evidence="10" key="1">
    <citation type="submission" date="2014-08" db="EMBL/GenBank/DDBJ databases">
        <authorList>
            <person name="Senf B."/>
            <person name="Petzold A."/>
            <person name="Downie B.R."/>
            <person name="Koch P."/>
            <person name="Platzer M."/>
        </authorList>
    </citation>
    <scope>NUCLEOTIDE SEQUENCE [LARGE SCALE GENOMIC DNA]</scope>
    <source>
        <strain evidence="10">GRZ</strain>
    </source>
</reference>
<dbReference type="AlphaFoldDB" id="A0A8C6K7Q7"/>
<evidence type="ECO:0000259" key="9">
    <source>
        <dbReference type="Pfam" id="PF12719"/>
    </source>
</evidence>
<dbReference type="SUPFAM" id="SSF48371">
    <property type="entry name" value="ARM repeat"/>
    <property type="match status" value="1"/>
</dbReference>
<keyword evidence="6" id="KW-0226">DNA condensation</keyword>
<evidence type="ECO:0000256" key="1">
    <source>
        <dbReference type="ARBA" id="ARBA00004286"/>
    </source>
</evidence>
<dbReference type="InterPro" id="IPR016024">
    <property type="entry name" value="ARM-type_fold"/>
</dbReference>
<gene>
    <name evidence="10" type="primary">NCAPG</name>
    <name evidence="10" type="synonym">ncapg</name>
</gene>
<keyword evidence="5" id="KW-0498">Mitosis</keyword>
<dbReference type="FunFam" id="1.25.10.10:FF:000461">
    <property type="entry name" value="Non-SMC condensin I complex, subunit G"/>
    <property type="match status" value="1"/>
</dbReference>
<dbReference type="InterPro" id="IPR011989">
    <property type="entry name" value="ARM-like"/>
</dbReference>
<keyword evidence="4" id="KW-0132">Cell division</keyword>
<dbReference type="GeneTree" id="ENSGT00390000001577"/>
<keyword evidence="3" id="KW-0158">Chromosome</keyword>
<comment type="subcellular location">
    <subcellularLocation>
        <location evidence="1">Chromosome</location>
    </subcellularLocation>
</comment>
<dbReference type="GO" id="GO:0051301">
    <property type="term" value="P:cell division"/>
    <property type="evidence" value="ECO:0007669"/>
    <property type="project" value="UniProtKB-KW"/>
</dbReference>
<dbReference type="Gene3D" id="1.25.10.10">
    <property type="entry name" value="Leucine-rich Repeat Variant"/>
    <property type="match status" value="1"/>
</dbReference>
<reference evidence="10" key="3">
    <citation type="submission" date="2025-09" db="UniProtKB">
        <authorList>
            <consortium name="Ensembl"/>
        </authorList>
    </citation>
    <scope>IDENTIFICATION</scope>
</reference>
<sequence>MTADNEMSIKEAFQRAQKSHNNKAKLVASLKSRYNKLEDKTMFHEEFVHYLKYAMIVYKREPAVENVIEFVAKFSTSFQSPPKTEEEEEEEEDDEDDHPFLSFIFNFLLESHKANSHAVRFRVCQLINKLLGSMAENAQIDDDLFDRIHQAMLVRVTDKFPNVRIQAALAMARLQQPSDPDCPTISAYILILENDTNAEVRRAVLSCIAMSPQTLPKVFKRTRDIKENVRKLAYQVLADKVHIKALTIAQRVGLLQHGLHDTSEAIREVVCSRLLPAWLLLLDGNIIELLHRLDVENCAETAMETLKALFKGMSTEELLQNRAQLDNRKLIPVDSLTCENVVYWRVLCEFIKGKGNDGDEMLEQVLPDAATYAEYLRSYLKTVTDMSEEQRADYTQLEMGMTKEFISQQLIHLIESLDTNEEGGRKRVLAVLQEMLTLPQTPSSLVCLLTEKLLLIILDDQRRVQTVAEIISDVMEPITEVSQPVDENKSRRQQVQLAEVKVRIMEAKEALENCIAAQDFSQAAELKESITKLEDSRNQILQEISESNQPVIKEVRTEKNDPETLLRCLTMCAELLKKMNIKTPIGPTISCLSFSEGLAKLMYTGRISSAKMLSRLVLLWYNPITEDDTHLRHCLGVFFQLYARESRSHQEVVEESFLPTIRTLLEAPATSPLAEVDVNNVVELLVELTRPSTLTRNAQNADFTSVHDFLAVRMCGEMLKDPTAPEVRLYAKALSNLEFSRDDAVVKDHICLRALEKMLQQLTDSKEQTELLSASPPQPLDVNADGTKLLLASPYDGENVPETVSVVRPSRRAKTAALEKTKLDLNPLINQEANVS</sequence>
<keyword evidence="11" id="KW-1185">Reference proteome</keyword>
<dbReference type="InterPro" id="IPR027165">
    <property type="entry name" value="CND3"/>
</dbReference>
<evidence type="ECO:0000256" key="4">
    <source>
        <dbReference type="ARBA" id="ARBA00022618"/>
    </source>
</evidence>
<evidence type="ECO:0000256" key="5">
    <source>
        <dbReference type="ARBA" id="ARBA00022776"/>
    </source>
</evidence>
<evidence type="ECO:0000313" key="11">
    <source>
        <dbReference type="Proteomes" id="UP000694548"/>
    </source>
</evidence>
<dbReference type="GO" id="GO:0000796">
    <property type="term" value="C:condensin complex"/>
    <property type="evidence" value="ECO:0007669"/>
    <property type="project" value="InterPro"/>
</dbReference>
<evidence type="ECO:0000256" key="8">
    <source>
        <dbReference type="SAM" id="Coils"/>
    </source>
</evidence>
<dbReference type="Ensembl" id="ENSNFUT00015000973.1">
    <property type="protein sequence ID" value="ENSNFUP00015000889.1"/>
    <property type="gene ID" value="ENSNFUG00015000473.1"/>
</dbReference>
<comment type="similarity">
    <text evidence="2">Belongs to the CND3 (condensin subunit 3) family.</text>
</comment>